<keyword evidence="1" id="KW-0812">Transmembrane</keyword>
<feature type="transmembrane region" description="Helical" evidence="1">
    <location>
        <begin position="51"/>
        <end position="79"/>
    </location>
</feature>
<name>A0AAV0D413_9ASTE</name>
<gene>
    <name evidence="2" type="ORF">CEPIT_LOCUS10965</name>
</gene>
<comment type="caution">
    <text evidence="2">The sequence shown here is derived from an EMBL/GenBank/DDBJ whole genome shotgun (WGS) entry which is preliminary data.</text>
</comment>
<keyword evidence="1" id="KW-0472">Membrane</keyword>
<dbReference type="Proteomes" id="UP001152523">
    <property type="component" value="Unassembled WGS sequence"/>
</dbReference>
<feature type="transmembrane region" description="Helical" evidence="1">
    <location>
        <begin position="91"/>
        <end position="113"/>
    </location>
</feature>
<keyword evidence="3" id="KW-1185">Reference proteome</keyword>
<protein>
    <submittedName>
        <fullName evidence="2">Uncharacterized protein</fullName>
    </submittedName>
</protein>
<proteinExistence type="predicted"/>
<sequence>MDSISIFISFSNLFDVLLLKRRGFWHAQGERLFLNAMDSDIAVESDVHAGFFFPISISIFISFFSPFLMQNSCISYACWCVKSIRTSFEKIFFNLLVLQWFSYQFSSLVLEILL</sequence>
<keyword evidence="1" id="KW-1133">Transmembrane helix</keyword>
<evidence type="ECO:0000313" key="3">
    <source>
        <dbReference type="Proteomes" id="UP001152523"/>
    </source>
</evidence>
<accession>A0AAV0D413</accession>
<dbReference type="AlphaFoldDB" id="A0AAV0D413"/>
<dbReference type="EMBL" id="CAMAPF010000062">
    <property type="protein sequence ID" value="CAH9089659.1"/>
    <property type="molecule type" value="Genomic_DNA"/>
</dbReference>
<evidence type="ECO:0000256" key="1">
    <source>
        <dbReference type="SAM" id="Phobius"/>
    </source>
</evidence>
<reference evidence="2" key="1">
    <citation type="submission" date="2022-07" db="EMBL/GenBank/DDBJ databases">
        <authorList>
            <person name="Macas J."/>
            <person name="Novak P."/>
            <person name="Neumann P."/>
        </authorList>
    </citation>
    <scope>NUCLEOTIDE SEQUENCE</scope>
</reference>
<evidence type="ECO:0000313" key="2">
    <source>
        <dbReference type="EMBL" id="CAH9089659.1"/>
    </source>
</evidence>
<organism evidence="2 3">
    <name type="scientific">Cuscuta epithymum</name>
    <dbReference type="NCBI Taxonomy" id="186058"/>
    <lineage>
        <taxon>Eukaryota</taxon>
        <taxon>Viridiplantae</taxon>
        <taxon>Streptophyta</taxon>
        <taxon>Embryophyta</taxon>
        <taxon>Tracheophyta</taxon>
        <taxon>Spermatophyta</taxon>
        <taxon>Magnoliopsida</taxon>
        <taxon>eudicotyledons</taxon>
        <taxon>Gunneridae</taxon>
        <taxon>Pentapetalae</taxon>
        <taxon>asterids</taxon>
        <taxon>lamiids</taxon>
        <taxon>Solanales</taxon>
        <taxon>Convolvulaceae</taxon>
        <taxon>Cuscuteae</taxon>
        <taxon>Cuscuta</taxon>
        <taxon>Cuscuta subgen. Cuscuta</taxon>
    </lineage>
</organism>